<feature type="domain" description="HNH endonuclease 5" evidence="1">
    <location>
        <begin position="62"/>
        <end position="98"/>
    </location>
</feature>
<keyword evidence="2" id="KW-0540">Nuclease</keyword>
<gene>
    <name evidence="2" type="ORF">JD276_14105</name>
</gene>
<protein>
    <submittedName>
        <fullName evidence="2">HNH endonuclease</fullName>
    </submittedName>
</protein>
<dbReference type="InterPro" id="IPR003615">
    <property type="entry name" value="HNH_nuc"/>
</dbReference>
<evidence type="ECO:0000313" key="2">
    <source>
        <dbReference type="EMBL" id="MBK0420167.1"/>
    </source>
</evidence>
<name>A0A934UWQ9_9MICO</name>
<keyword evidence="2" id="KW-0255">Endonuclease</keyword>
<reference evidence="2" key="1">
    <citation type="submission" date="2020-12" db="EMBL/GenBank/DDBJ databases">
        <title>Leucobacter sp. CAS1, isolated from Chromium sludge.</title>
        <authorList>
            <person name="Xu Z."/>
        </authorList>
    </citation>
    <scope>NUCLEOTIDE SEQUENCE</scope>
    <source>
        <strain evidence="2">CSA1</strain>
    </source>
</reference>
<dbReference type="CDD" id="cd00085">
    <property type="entry name" value="HNHc"/>
    <property type="match status" value="1"/>
</dbReference>
<keyword evidence="2" id="KW-0378">Hydrolase</keyword>
<comment type="caution">
    <text evidence="2">The sequence shown here is derived from an EMBL/GenBank/DDBJ whole genome shotgun (WGS) entry which is preliminary data.</text>
</comment>
<dbReference type="AlphaFoldDB" id="A0A934UWQ9"/>
<proteinExistence type="predicted"/>
<dbReference type="EMBL" id="JAEHOH010000022">
    <property type="protein sequence ID" value="MBK0420167.1"/>
    <property type="molecule type" value="Genomic_DNA"/>
</dbReference>
<dbReference type="InterPro" id="IPR029471">
    <property type="entry name" value="HNH_5"/>
</dbReference>
<dbReference type="Proteomes" id="UP000608530">
    <property type="component" value="Unassembled WGS sequence"/>
</dbReference>
<evidence type="ECO:0000259" key="1">
    <source>
        <dbReference type="Pfam" id="PF14279"/>
    </source>
</evidence>
<sequence length="112" mass="12371">MVTSRTGTAKWKNLRKRALHNAQAAGLTRCPCRDVTCKSHRGRTCNVPLDYTTGQRPNSAVPDHIKHHALGGQDTIENIQVICNRCNAHDGARLGNAIMRGKRPQTVQSITF</sequence>
<accession>A0A934UWQ9</accession>
<keyword evidence="3" id="KW-1185">Reference proteome</keyword>
<dbReference type="Pfam" id="PF14279">
    <property type="entry name" value="HNH_5"/>
    <property type="match status" value="1"/>
</dbReference>
<evidence type="ECO:0000313" key="3">
    <source>
        <dbReference type="Proteomes" id="UP000608530"/>
    </source>
</evidence>
<dbReference type="GO" id="GO:0004519">
    <property type="term" value="F:endonuclease activity"/>
    <property type="evidence" value="ECO:0007669"/>
    <property type="project" value="UniProtKB-KW"/>
</dbReference>
<dbReference type="Gene3D" id="1.10.30.50">
    <property type="match status" value="1"/>
</dbReference>
<organism evidence="2 3">
    <name type="scientific">Leucobacter chromiisoli</name>
    <dbReference type="NCBI Taxonomy" id="2796471"/>
    <lineage>
        <taxon>Bacteria</taxon>
        <taxon>Bacillati</taxon>
        <taxon>Actinomycetota</taxon>
        <taxon>Actinomycetes</taxon>
        <taxon>Micrococcales</taxon>
        <taxon>Microbacteriaceae</taxon>
        <taxon>Leucobacter</taxon>
    </lineage>
</organism>